<dbReference type="EMBL" id="PQAP01000079">
    <property type="protein sequence ID" value="PWB72680.1"/>
    <property type="molecule type" value="Genomic_DNA"/>
</dbReference>
<reference evidence="11 12" key="1">
    <citation type="journal article" date="2018" name="ISME J.">
        <title>A methanotrophic archaeon couples anaerobic oxidation of methane to Fe(III) reduction.</title>
        <authorList>
            <person name="Cai C."/>
            <person name="Leu A.O."/>
            <person name="Xie G.J."/>
            <person name="Guo J."/>
            <person name="Feng Y."/>
            <person name="Zhao J.X."/>
            <person name="Tyson G.W."/>
            <person name="Yuan Z."/>
            <person name="Hu S."/>
        </authorList>
    </citation>
    <scope>NUCLEOTIDE SEQUENCE [LARGE SCALE GENOMIC DNA]</scope>
    <source>
        <strain evidence="11">FeB_12</strain>
    </source>
</reference>
<dbReference type="Pfam" id="PF21948">
    <property type="entry name" value="LplA-B_cat"/>
    <property type="match status" value="1"/>
</dbReference>
<accession>A0A855X7Q5</accession>
<dbReference type="UniPathway" id="UPA00538">
    <property type="reaction ID" value="UER00592"/>
</dbReference>
<evidence type="ECO:0000256" key="9">
    <source>
        <dbReference type="PIRSR" id="PIRSR016262-3"/>
    </source>
</evidence>
<comment type="subcellular location">
    <subcellularLocation>
        <location evidence="5">Cytoplasm</location>
    </subcellularLocation>
</comment>
<feature type="binding site" evidence="5 8">
    <location>
        <begin position="75"/>
        <end position="82"/>
    </location>
    <ligand>
        <name>substrate</name>
    </ligand>
</feature>
<dbReference type="PROSITE" id="PS01313">
    <property type="entry name" value="LIPB"/>
    <property type="match status" value="1"/>
</dbReference>
<evidence type="ECO:0000313" key="11">
    <source>
        <dbReference type="EMBL" id="PWB72680.1"/>
    </source>
</evidence>
<dbReference type="GO" id="GO:0033819">
    <property type="term" value="F:lipoyl(octanoyl) transferase activity"/>
    <property type="evidence" value="ECO:0007669"/>
    <property type="project" value="UniProtKB-EC"/>
</dbReference>
<evidence type="ECO:0000256" key="1">
    <source>
        <dbReference type="ARBA" id="ARBA00004821"/>
    </source>
</evidence>
<comment type="caution">
    <text evidence="11">The sequence shown here is derived from an EMBL/GenBank/DDBJ whole genome shotgun (WGS) entry which is preliminary data.</text>
</comment>
<feature type="binding site" evidence="5 8">
    <location>
        <begin position="155"/>
        <end position="157"/>
    </location>
    <ligand>
        <name>substrate</name>
    </ligand>
</feature>
<sequence length="233" mass="26070">MTRSGCEHYGWVLDVGRQEYGRTLAWQHSLVTMRQQGLARDTIMLVEHPPVITVGKNGHSENFENAEIEPQFIERGGDVTYHGPGQLVAYFVFNLTRRGRDIKLFMDRIQEGIIRTLASYNVEGKRGEEYTGVWVGEKKVASIGVAVRQWITFHGTAINLNTELTEFNGINPCGLDAKVMTSLEKLTGRAVDMKDFGNRLIEHYTAVFETEFAPVDLESLAEALESQAGGYGV</sequence>
<dbReference type="NCBIfam" id="TIGR00214">
    <property type="entry name" value="lipB"/>
    <property type="match status" value="1"/>
</dbReference>
<comment type="pathway">
    <text evidence="1 5 6">Protein modification; protein lipoylation via endogenous pathway; protein N(6)-(lipoyl)lysine from octanoyl-[acyl-carrier-protein]: step 1/2.</text>
</comment>
<dbReference type="HAMAP" id="MF_00013">
    <property type="entry name" value="LipB"/>
    <property type="match status" value="1"/>
</dbReference>
<feature type="site" description="Lowers pKa of active site Cys" evidence="5 9">
    <location>
        <position position="139"/>
    </location>
</feature>
<dbReference type="Proteomes" id="UP000250918">
    <property type="component" value="Unassembled WGS sequence"/>
</dbReference>
<evidence type="ECO:0000259" key="10">
    <source>
        <dbReference type="PROSITE" id="PS51733"/>
    </source>
</evidence>
<dbReference type="GO" id="GO:0005737">
    <property type="term" value="C:cytoplasm"/>
    <property type="evidence" value="ECO:0007669"/>
    <property type="project" value="UniProtKB-SubCell"/>
</dbReference>
<evidence type="ECO:0000256" key="5">
    <source>
        <dbReference type="HAMAP-Rule" id="MF_00013"/>
    </source>
</evidence>
<dbReference type="InterPro" id="IPR000544">
    <property type="entry name" value="Octanoyltransferase"/>
</dbReference>
<dbReference type="InterPro" id="IPR020605">
    <property type="entry name" value="Octanoyltransferase_CS"/>
</dbReference>
<evidence type="ECO:0000256" key="7">
    <source>
        <dbReference type="PIRSR" id="PIRSR016262-1"/>
    </source>
</evidence>
<comment type="miscellaneous">
    <text evidence="5">In the reaction, the free carboxyl group of octanoic acid is attached via an amide linkage to the epsilon-amino group of a specific lysine residue of lipoyl domains of lipoate-dependent enzymes.</text>
</comment>
<dbReference type="PANTHER" id="PTHR10993:SF7">
    <property type="entry name" value="LIPOYLTRANSFERASE 2, MITOCHONDRIAL-RELATED"/>
    <property type="match status" value="1"/>
</dbReference>
<comment type="similarity">
    <text evidence="5 6">Belongs to the LipB family.</text>
</comment>
<proteinExistence type="inferred from homology"/>
<dbReference type="InterPro" id="IPR004143">
    <property type="entry name" value="BPL_LPL_catalytic"/>
</dbReference>
<evidence type="ECO:0000256" key="8">
    <source>
        <dbReference type="PIRSR" id="PIRSR016262-2"/>
    </source>
</evidence>
<dbReference type="PANTHER" id="PTHR10993">
    <property type="entry name" value="OCTANOYLTRANSFERASE"/>
    <property type="match status" value="1"/>
</dbReference>
<feature type="binding site" evidence="5 8">
    <location>
        <begin position="142"/>
        <end position="144"/>
    </location>
    <ligand>
        <name>substrate</name>
    </ligand>
</feature>
<evidence type="ECO:0000256" key="2">
    <source>
        <dbReference type="ARBA" id="ARBA00022679"/>
    </source>
</evidence>
<name>A0A855X7Q5_9BACT</name>
<keyword evidence="3 5" id="KW-0012">Acyltransferase</keyword>
<comment type="function">
    <text evidence="4 5 6">Catalyzes the transfer of endogenously produced octanoic acid from octanoyl-acyl-carrier-protein onto the lipoyl domains of lipoate-dependent enzymes. Lipoyl-ACP can also act as a substrate although octanoyl-ACP is likely to be the physiological substrate.</text>
</comment>
<dbReference type="Gene3D" id="3.30.930.10">
    <property type="entry name" value="Bira Bifunctional Protein, Domain 2"/>
    <property type="match status" value="1"/>
</dbReference>
<evidence type="ECO:0000313" key="12">
    <source>
        <dbReference type="Proteomes" id="UP000250918"/>
    </source>
</evidence>
<organism evidence="11 12">
    <name type="scientific">candidate division GN15 bacterium</name>
    <dbReference type="NCBI Taxonomy" id="2072418"/>
    <lineage>
        <taxon>Bacteria</taxon>
        <taxon>candidate division GN15</taxon>
    </lineage>
</organism>
<evidence type="ECO:0000256" key="4">
    <source>
        <dbReference type="ARBA" id="ARBA00024732"/>
    </source>
</evidence>
<evidence type="ECO:0000256" key="6">
    <source>
        <dbReference type="PIRNR" id="PIRNR016262"/>
    </source>
</evidence>
<protein>
    <recommendedName>
        <fullName evidence="5 6">Octanoyltransferase</fullName>
        <ecNumber evidence="5 6">2.3.1.181</ecNumber>
    </recommendedName>
    <alternativeName>
        <fullName evidence="5">Lipoate-protein ligase B</fullName>
    </alternativeName>
    <alternativeName>
        <fullName evidence="5">Lipoyl/octanoyl transferase</fullName>
    </alternativeName>
    <alternativeName>
        <fullName evidence="5">Octanoyl-[acyl-carrier-protein]-protein N-octanoyltransferase</fullName>
    </alternativeName>
</protein>
<dbReference type="EC" id="2.3.1.181" evidence="5 6"/>
<gene>
    <name evidence="5 11" type="primary">lipB</name>
    <name evidence="11" type="ORF">C3F09_06310</name>
</gene>
<dbReference type="CDD" id="cd16444">
    <property type="entry name" value="LipB"/>
    <property type="match status" value="1"/>
</dbReference>
<evidence type="ECO:0000256" key="3">
    <source>
        <dbReference type="ARBA" id="ARBA00023315"/>
    </source>
</evidence>
<feature type="active site" description="Acyl-thioester intermediate" evidence="5 7">
    <location>
        <position position="173"/>
    </location>
</feature>
<dbReference type="SUPFAM" id="SSF55681">
    <property type="entry name" value="Class II aaRS and biotin synthetases"/>
    <property type="match status" value="1"/>
</dbReference>
<keyword evidence="2 5" id="KW-0808">Transferase</keyword>
<dbReference type="GO" id="GO:0009249">
    <property type="term" value="P:protein lipoylation"/>
    <property type="evidence" value="ECO:0007669"/>
    <property type="project" value="InterPro"/>
</dbReference>
<dbReference type="AlphaFoldDB" id="A0A855X7Q5"/>
<feature type="domain" description="BPL/LPL catalytic" evidence="10">
    <location>
        <begin position="37"/>
        <end position="212"/>
    </location>
</feature>
<dbReference type="PROSITE" id="PS51733">
    <property type="entry name" value="BPL_LPL_CATALYTIC"/>
    <property type="match status" value="1"/>
</dbReference>
<keyword evidence="5" id="KW-0963">Cytoplasm</keyword>
<comment type="catalytic activity">
    <reaction evidence="5 6">
        <text>octanoyl-[ACP] + L-lysyl-[protein] = N(6)-octanoyl-L-lysyl-[protein] + holo-[ACP] + H(+)</text>
        <dbReference type="Rhea" id="RHEA:17665"/>
        <dbReference type="Rhea" id="RHEA-COMP:9636"/>
        <dbReference type="Rhea" id="RHEA-COMP:9685"/>
        <dbReference type="Rhea" id="RHEA-COMP:9752"/>
        <dbReference type="Rhea" id="RHEA-COMP:9928"/>
        <dbReference type="ChEBI" id="CHEBI:15378"/>
        <dbReference type="ChEBI" id="CHEBI:29969"/>
        <dbReference type="ChEBI" id="CHEBI:64479"/>
        <dbReference type="ChEBI" id="CHEBI:78463"/>
        <dbReference type="ChEBI" id="CHEBI:78809"/>
        <dbReference type="EC" id="2.3.1.181"/>
    </reaction>
</comment>
<dbReference type="PIRSF" id="PIRSF016262">
    <property type="entry name" value="LPLase"/>
    <property type="match status" value="1"/>
</dbReference>
<dbReference type="InterPro" id="IPR045864">
    <property type="entry name" value="aa-tRNA-synth_II/BPL/LPL"/>
</dbReference>